<dbReference type="AlphaFoldDB" id="A0A2N3G5K7"/>
<organism evidence="2 3">
    <name type="scientific">Candidatus Anoxymicrobium japonicum</name>
    <dbReference type="NCBI Taxonomy" id="2013648"/>
    <lineage>
        <taxon>Bacteria</taxon>
        <taxon>Bacillati</taxon>
        <taxon>Actinomycetota</taxon>
        <taxon>Candidatus Geothermincolia</taxon>
        <taxon>Candidatus Geothermincolales</taxon>
        <taxon>Candidatus Anoxymicrobiaceae</taxon>
        <taxon>Candidatus Anoxymicrobium</taxon>
    </lineage>
</organism>
<dbReference type="InterPro" id="IPR015032">
    <property type="entry name" value="ThsB__TIR-like_domain"/>
</dbReference>
<dbReference type="InterPro" id="IPR036490">
    <property type="entry name" value="ThsB_TIR-like_sf"/>
</dbReference>
<dbReference type="Proteomes" id="UP000233654">
    <property type="component" value="Unassembled WGS sequence"/>
</dbReference>
<evidence type="ECO:0000313" key="3">
    <source>
        <dbReference type="Proteomes" id="UP000233654"/>
    </source>
</evidence>
<name>A0A2N3G5K7_9ACTN</name>
<protein>
    <recommendedName>
        <fullName evidence="1">Thoeris protein ThsB TIR-like domain-containing protein</fullName>
    </recommendedName>
</protein>
<evidence type="ECO:0000259" key="1">
    <source>
        <dbReference type="Pfam" id="PF08937"/>
    </source>
</evidence>
<accession>A0A2N3G5K7</accession>
<dbReference type="Pfam" id="PF08937">
    <property type="entry name" value="ThsB_TIR"/>
    <property type="match status" value="1"/>
</dbReference>
<sequence length="123" mass="14134">MKKKVFVSFDFENDKALKEFIVGQSRNPDSPFEVMDWSMKEAAPESDWEAEARHRIYMSDVVLVMVGRSTYRAPGVRKEVRMANAMKKPIHQIVGYQGTNPTPVPNAGPLIQWNWPNLKRLLS</sequence>
<evidence type="ECO:0000313" key="2">
    <source>
        <dbReference type="EMBL" id="PKQ27864.1"/>
    </source>
</evidence>
<dbReference type="SUPFAM" id="SSF52206">
    <property type="entry name" value="Hypothetical protein MTH538"/>
    <property type="match status" value="1"/>
</dbReference>
<dbReference type="EMBL" id="PHEX01000048">
    <property type="protein sequence ID" value="PKQ27864.1"/>
    <property type="molecule type" value="Genomic_DNA"/>
</dbReference>
<comment type="caution">
    <text evidence="2">The sequence shown here is derived from an EMBL/GenBank/DDBJ whole genome shotgun (WGS) entry which is preliminary data.</text>
</comment>
<feature type="domain" description="Thoeris protein ThsB TIR-like" evidence="1">
    <location>
        <begin position="6"/>
        <end position="91"/>
    </location>
</feature>
<reference evidence="2 3" key="1">
    <citation type="journal article" date="2017" name="ISME J.">
        <title>Potential for microbial H2 and metal transformations associated with novel bacteria and archaea in deep terrestrial subsurface sediments.</title>
        <authorList>
            <person name="Hernsdorf A.W."/>
            <person name="Amano Y."/>
            <person name="Miyakawa K."/>
            <person name="Ise K."/>
            <person name="Suzuki Y."/>
            <person name="Anantharaman K."/>
            <person name="Probst A."/>
            <person name="Burstein D."/>
            <person name="Thomas B.C."/>
            <person name="Banfield J.F."/>
        </authorList>
    </citation>
    <scope>NUCLEOTIDE SEQUENCE [LARGE SCALE GENOMIC DNA]</scope>
    <source>
        <strain evidence="2">HGW-Actinobacteria-3</strain>
    </source>
</reference>
<proteinExistence type="predicted"/>
<gene>
    <name evidence="2" type="ORF">CVT63_05775</name>
</gene>